<feature type="transmembrane region" description="Helical" evidence="1">
    <location>
        <begin position="66"/>
        <end position="90"/>
    </location>
</feature>
<accession>A0A0W0XQ92</accession>
<keyword evidence="3" id="KW-1185">Reference proteome</keyword>
<protein>
    <submittedName>
        <fullName evidence="2">Uncharacterized protein</fullName>
    </submittedName>
</protein>
<keyword evidence="1" id="KW-1133">Transmembrane helix</keyword>
<name>A0A0W0XQ92_9GAMM</name>
<dbReference type="OrthoDB" id="977790at2"/>
<feature type="transmembrane region" description="Helical" evidence="1">
    <location>
        <begin position="97"/>
        <end position="115"/>
    </location>
</feature>
<feature type="transmembrane region" description="Helical" evidence="1">
    <location>
        <begin position="42"/>
        <end position="60"/>
    </location>
</feature>
<reference evidence="2 3" key="1">
    <citation type="submission" date="2015-11" db="EMBL/GenBank/DDBJ databases">
        <title>Genomic analysis of 38 Legionella species identifies large and diverse effector repertoires.</title>
        <authorList>
            <person name="Burstein D."/>
            <person name="Amaro F."/>
            <person name="Zusman T."/>
            <person name="Lifshitz Z."/>
            <person name="Cohen O."/>
            <person name="Gilbert J.A."/>
            <person name="Pupko T."/>
            <person name="Shuman H.A."/>
            <person name="Segal G."/>
        </authorList>
    </citation>
    <scope>NUCLEOTIDE SEQUENCE [LARGE SCALE GENOMIC DNA]</scope>
    <source>
        <strain evidence="2 3">CDC#1442-AUS-E</strain>
    </source>
</reference>
<dbReference type="RefSeq" id="WP_058508597.1">
    <property type="nucleotide sequence ID" value="NZ_CAAAIK010000008.1"/>
</dbReference>
<keyword evidence="1" id="KW-0472">Membrane</keyword>
<comment type="caution">
    <text evidence="2">The sequence shown here is derived from an EMBL/GenBank/DDBJ whole genome shotgun (WGS) entry which is preliminary data.</text>
</comment>
<proteinExistence type="predicted"/>
<gene>
    <name evidence="2" type="ORF">Lqui_2523</name>
</gene>
<dbReference type="AlphaFoldDB" id="A0A0W0XQ92"/>
<evidence type="ECO:0000313" key="3">
    <source>
        <dbReference type="Proteomes" id="UP000054618"/>
    </source>
</evidence>
<keyword evidence="1" id="KW-0812">Transmembrane</keyword>
<feature type="transmembrane region" description="Helical" evidence="1">
    <location>
        <begin position="135"/>
        <end position="163"/>
    </location>
</feature>
<sequence>MSVNHTVHSNQVMYKLIKSLLLGTPLFFLIDSPWAAQYISNGQDICNVIAVITYSLFLFYARGKLYWLILLMTICSLFAEILGSLILGLYDYRLKNIPVYIPLGHALIYTTVYYTSKHPWVLLNHVKIKECLAQFAFLAAFLSLFMIHDVAGFIGYLVFLTVLWFRENKLFYLCMFVMVYYVELTGTTLYTWSWYGVTGAHPHFPTMGFTPSGAAGFYVLLDLTSNSLYYYHLKLLRFAYRLAPELRVKEINLQKT</sequence>
<feature type="transmembrane region" description="Helical" evidence="1">
    <location>
        <begin position="212"/>
        <end position="231"/>
    </location>
</feature>
<dbReference type="STRING" id="45073.Lqui_2523"/>
<evidence type="ECO:0000256" key="1">
    <source>
        <dbReference type="SAM" id="Phobius"/>
    </source>
</evidence>
<dbReference type="EMBL" id="LNYS01000022">
    <property type="protein sequence ID" value="KTD46598.1"/>
    <property type="molecule type" value="Genomic_DNA"/>
</dbReference>
<organism evidence="2 3">
    <name type="scientific">Legionella quinlivanii</name>
    <dbReference type="NCBI Taxonomy" id="45073"/>
    <lineage>
        <taxon>Bacteria</taxon>
        <taxon>Pseudomonadati</taxon>
        <taxon>Pseudomonadota</taxon>
        <taxon>Gammaproteobacteria</taxon>
        <taxon>Legionellales</taxon>
        <taxon>Legionellaceae</taxon>
        <taxon>Legionella</taxon>
    </lineage>
</organism>
<dbReference type="PATRIC" id="fig|45073.5.peg.2673"/>
<dbReference type="Proteomes" id="UP000054618">
    <property type="component" value="Unassembled WGS sequence"/>
</dbReference>
<feature type="transmembrane region" description="Helical" evidence="1">
    <location>
        <begin position="170"/>
        <end position="192"/>
    </location>
</feature>
<evidence type="ECO:0000313" key="2">
    <source>
        <dbReference type="EMBL" id="KTD46598.1"/>
    </source>
</evidence>